<sequence>MELNARLLSNTWFYSQDYQDELEFVAFGGRDELQDELQNEQRSDPFVGWHEDLGEQFGQLRDSFLNWQLDSGHTEQAEPSGAQLQPQLQPQLQQLQIFPEDLEELPLTQSCTPNSENSSNNSIDNSRENSIDSMMEENYSDCFFSQCKDPFESLLTPKDEDFIEIDVERSSPPSIYEEDVKPIEKADRYIERHSADRLKQLLRKPQKMIEKSRRGRPQNSRPISQKAQISKDWREKKKLQDQQLQDKVCKLEVENGQLCKQNTKMKDEIRELRKMVAKLQKRTG</sequence>
<organism evidence="2 3">
    <name type="scientific">Mesorhabditis belari</name>
    <dbReference type="NCBI Taxonomy" id="2138241"/>
    <lineage>
        <taxon>Eukaryota</taxon>
        <taxon>Metazoa</taxon>
        <taxon>Ecdysozoa</taxon>
        <taxon>Nematoda</taxon>
        <taxon>Chromadorea</taxon>
        <taxon>Rhabditida</taxon>
        <taxon>Rhabditina</taxon>
        <taxon>Rhabditomorpha</taxon>
        <taxon>Rhabditoidea</taxon>
        <taxon>Rhabditidae</taxon>
        <taxon>Mesorhabditinae</taxon>
        <taxon>Mesorhabditis</taxon>
    </lineage>
</organism>
<reference evidence="3" key="1">
    <citation type="submission" date="2024-02" db="UniProtKB">
        <authorList>
            <consortium name="WormBaseParasite"/>
        </authorList>
    </citation>
    <scope>IDENTIFICATION</scope>
</reference>
<dbReference type="Proteomes" id="UP000887575">
    <property type="component" value="Unassembled WGS sequence"/>
</dbReference>
<feature type="compositionally biased region" description="Low complexity" evidence="1">
    <location>
        <begin position="114"/>
        <end position="124"/>
    </location>
</feature>
<keyword evidence="2" id="KW-1185">Reference proteome</keyword>
<name>A0AAF3F8F6_9BILA</name>
<protein>
    <submittedName>
        <fullName evidence="3">BZIP domain-containing protein</fullName>
    </submittedName>
</protein>
<feature type="region of interest" description="Disordered" evidence="1">
    <location>
        <begin position="204"/>
        <end position="237"/>
    </location>
</feature>
<dbReference type="Gene3D" id="1.20.5.170">
    <property type="match status" value="1"/>
</dbReference>
<proteinExistence type="predicted"/>
<dbReference type="WBParaSite" id="MBELARI_LOCUS21917">
    <property type="protein sequence ID" value="MBELARI_LOCUS21917"/>
    <property type="gene ID" value="MBELARI_LOCUS21917"/>
</dbReference>
<feature type="compositionally biased region" description="Polar residues" evidence="1">
    <location>
        <begin position="217"/>
        <end position="228"/>
    </location>
</feature>
<evidence type="ECO:0000256" key="1">
    <source>
        <dbReference type="SAM" id="MobiDB-lite"/>
    </source>
</evidence>
<dbReference type="AlphaFoldDB" id="A0AAF3F8F6"/>
<accession>A0AAF3F8F6</accession>
<evidence type="ECO:0000313" key="2">
    <source>
        <dbReference type="Proteomes" id="UP000887575"/>
    </source>
</evidence>
<evidence type="ECO:0000313" key="3">
    <source>
        <dbReference type="WBParaSite" id="MBELARI_LOCUS21917"/>
    </source>
</evidence>
<feature type="region of interest" description="Disordered" evidence="1">
    <location>
        <begin position="107"/>
        <end position="128"/>
    </location>
</feature>